<protein>
    <submittedName>
        <fullName evidence="1">Uncharacterized protein</fullName>
    </submittedName>
</protein>
<name>A0AAE3A5N3_9FIRM</name>
<accession>A0AAE3A5N3</accession>
<gene>
    <name evidence="1" type="ORF">LKD75_17280</name>
</gene>
<dbReference type="AlphaFoldDB" id="A0AAE3A5N3"/>
<dbReference type="Gene3D" id="1.25.40.10">
    <property type="entry name" value="Tetratricopeptide repeat domain"/>
    <property type="match status" value="1"/>
</dbReference>
<comment type="caution">
    <text evidence="1">The sequence shown here is derived from an EMBL/GenBank/DDBJ whole genome shotgun (WGS) entry which is preliminary data.</text>
</comment>
<evidence type="ECO:0000313" key="2">
    <source>
        <dbReference type="Proteomes" id="UP001197795"/>
    </source>
</evidence>
<dbReference type="Proteomes" id="UP001197795">
    <property type="component" value="Unassembled WGS sequence"/>
</dbReference>
<organism evidence="1 2">
    <name type="scientific">Waltera acetigignens</name>
    <dbReference type="NCBI Taxonomy" id="2981769"/>
    <lineage>
        <taxon>Bacteria</taxon>
        <taxon>Bacillati</taxon>
        <taxon>Bacillota</taxon>
        <taxon>Clostridia</taxon>
        <taxon>Lachnospirales</taxon>
        <taxon>Lachnospiraceae</taxon>
        <taxon>Waltera</taxon>
    </lineage>
</organism>
<proteinExistence type="predicted"/>
<dbReference type="RefSeq" id="WP_227062486.1">
    <property type="nucleotide sequence ID" value="NZ_JAJEPV010000072.1"/>
</dbReference>
<sequence>MSLKFLASLFIFIVFVYTILVVAQNTRRQRALTEKKEQEFWDREKKANSVRKKPLDGLDYVKIPLEKLPMNALSEDEKAREYKELLTYLSTQPVVNLTGFTNTDLKLEYGTANITPLSQYDQNYTVLVRTLQQWADLLLESGLTEDAETVLAYAVSIGTDVSHTYYALAKIYAGREEYDKIADLILRAEELRSALRNSIVRTLQESYPQACSHHCG</sequence>
<dbReference type="EMBL" id="JAJEPV010000072">
    <property type="protein sequence ID" value="MCC2121310.1"/>
    <property type="molecule type" value="Genomic_DNA"/>
</dbReference>
<dbReference type="InterPro" id="IPR011990">
    <property type="entry name" value="TPR-like_helical_dom_sf"/>
</dbReference>
<evidence type="ECO:0000313" key="1">
    <source>
        <dbReference type="EMBL" id="MCC2121310.1"/>
    </source>
</evidence>
<reference evidence="1 2" key="1">
    <citation type="submission" date="2021-10" db="EMBL/GenBank/DDBJ databases">
        <title>Anaerobic single-cell dispensing facilitates the cultivation of human gut bacteria.</title>
        <authorList>
            <person name="Afrizal A."/>
        </authorList>
    </citation>
    <scope>NUCLEOTIDE SEQUENCE [LARGE SCALE GENOMIC DNA]</scope>
    <source>
        <strain evidence="1 2">CLA-AA-H273</strain>
    </source>
</reference>
<keyword evidence="2" id="KW-1185">Reference proteome</keyword>